<dbReference type="Pfam" id="PF01261">
    <property type="entry name" value="AP_endonuc_2"/>
    <property type="match status" value="1"/>
</dbReference>
<dbReference type="Pfam" id="PF12833">
    <property type="entry name" value="HTH_18"/>
    <property type="match status" value="1"/>
</dbReference>
<dbReference type="OrthoDB" id="9814946at2"/>
<evidence type="ECO:0000259" key="5">
    <source>
        <dbReference type="PROSITE" id="PS01124"/>
    </source>
</evidence>
<dbReference type="SUPFAM" id="SSF51658">
    <property type="entry name" value="Xylose isomerase-like"/>
    <property type="match status" value="1"/>
</dbReference>
<dbReference type="InterPro" id="IPR003313">
    <property type="entry name" value="AraC-bd"/>
</dbReference>
<dbReference type="InterPro" id="IPR009057">
    <property type="entry name" value="Homeodomain-like_sf"/>
</dbReference>
<dbReference type="SMART" id="SM00342">
    <property type="entry name" value="HTH_ARAC"/>
    <property type="match status" value="1"/>
</dbReference>
<evidence type="ECO:0000256" key="4">
    <source>
        <dbReference type="SAM" id="MobiDB-lite"/>
    </source>
</evidence>
<dbReference type="Gene3D" id="3.20.20.150">
    <property type="entry name" value="Divalent-metal-dependent TIM barrel enzymes"/>
    <property type="match status" value="1"/>
</dbReference>
<reference evidence="6 7" key="1">
    <citation type="submission" date="2019-01" db="EMBL/GenBank/DDBJ databases">
        <title>Genome sequencing of strain FW100M-2.</title>
        <authorList>
            <person name="Heo J."/>
            <person name="Kim S.-J."/>
            <person name="Kim J.-S."/>
            <person name="Hong S.-B."/>
            <person name="Kwon S.-W."/>
        </authorList>
    </citation>
    <scope>NUCLEOTIDE SEQUENCE [LARGE SCALE GENOMIC DNA]</scope>
    <source>
        <strain evidence="6 7">FW100M-2</strain>
    </source>
</reference>
<dbReference type="PROSITE" id="PS00041">
    <property type="entry name" value="HTH_ARAC_FAMILY_1"/>
    <property type="match status" value="1"/>
</dbReference>
<evidence type="ECO:0000256" key="2">
    <source>
        <dbReference type="ARBA" id="ARBA00023125"/>
    </source>
</evidence>
<name>A0A4P6F937_9BACL</name>
<dbReference type="InterPro" id="IPR013022">
    <property type="entry name" value="Xyl_isomerase-like_TIM-brl"/>
</dbReference>
<dbReference type="PROSITE" id="PS01124">
    <property type="entry name" value="HTH_ARAC_FAMILY_2"/>
    <property type="match status" value="1"/>
</dbReference>
<evidence type="ECO:0000313" key="6">
    <source>
        <dbReference type="EMBL" id="QAY66978.1"/>
    </source>
</evidence>
<dbReference type="SUPFAM" id="SSF51215">
    <property type="entry name" value="Regulatory protein AraC"/>
    <property type="match status" value="1"/>
</dbReference>
<dbReference type="InterPro" id="IPR014710">
    <property type="entry name" value="RmlC-like_jellyroll"/>
</dbReference>
<dbReference type="GO" id="GO:0043565">
    <property type="term" value="F:sequence-specific DNA binding"/>
    <property type="evidence" value="ECO:0007669"/>
    <property type="project" value="InterPro"/>
</dbReference>
<keyword evidence="3" id="KW-0804">Transcription</keyword>
<dbReference type="InterPro" id="IPR037923">
    <property type="entry name" value="HTH-like"/>
</dbReference>
<dbReference type="RefSeq" id="WP_129441119.1">
    <property type="nucleotide sequence ID" value="NZ_CP035492.1"/>
</dbReference>
<dbReference type="Proteomes" id="UP000293568">
    <property type="component" value="Chromosome"/>
</dbReference>
<dbReference type="KEGG" id="pprt:ET464_11815"/>
<dbReference type="PANTHER" id="PTHR12110">
    <property type="entry name" value="HYDROXYPYRUVATE ISOMERASE"/>
    <property type="match status" value="1"/>
</dbReference>
<dbReference type="Gene3D" id="1.10.10.60">
    <property type="entry name" value="Homeodomain-like"/>
    <property type="match status" value="2"/>
</dbReference>
<proteinExistence type="predicted"/>
<keyword evidence="7" id="KW-1185">Reference proteome</keyword>
<dbReference type="GO" id="GO:0003700">
    <property type="term" value="F:DNA-binding transcription factor activity"/>
    <property type="evidence" value="ECO:0007669"/>
    <property type="project" value="InterPro"/>
</dbReference>
<dbReference type="InterPro" id="IPR018062">
    <property type="entry name" value="HTH_AraC-typ_CS"/>
</dbReference>
<dbReference type="Pfam" id="PF02311">
    <property type="entry name" value="AraC_binding"/>
    <property type="match status" value="1"/>
</dbReference>
<evidence type="ECO:0000256" key="3">
    <source>
        <dbReference type="ARBA" id="ARBA00023163"/>
    </source>
</evidence>
<protein>
    <submittedName>
        <fullName evidence="6">Helix-turn-helix domain-containing protein</fullName>
    </submittedName>
</protein>
<dbReference type="Gene3D" id="2.60.120.10">
    <property type="entry name" value="Jelly Rolls"/>
    <property type="match status" value="1"/>
</dbReference>
<dbReference type="AlphaFoldDB" id="A0A4P6F937"/>
<dbReference type="SUPFAM" id="SSF46689">
    <property type="entry name" value="Homeodomain-like"/>
    <property type="match status" value="2"/>
</dbReference>
<accession>A0A4P6F937</accession>
<dbReference type="InterPro" id="IPR036237">
    <property type="entry name" value="Xyl_isomerase-like_sf"/>
</dbReference>
<feature type="domain" description="HTH araC/xylS-type" evidence="5">
    <location>
        <begin position="186"/>
        <end position="284"/>
    </location>
</feature>
<dbReference type="PANTHER" id="PTHR12110:SF48">
    <property type="entry name" value="BLL3656 PROTEIN"/>
    <property type="match status" value="1"/>
</dbReference>
<feature type="region of interest" description="Disordered" evidence="4">
    <location>
        <begin position="303"/>
        <end position="327"/>
    </location>
</feature>
<keyword evidence="1" id="KW-0805">Transcription regulation</keyword>
<evidence type="ECO:0000313" key="7">
    <source>
        <dbReference type="Proteomes" id="UP000293568"/>
    </source>
</evidence>
<keyword evidence="2" id="KW-0238">DNA-binding</keyword>
<dbReference type="InterPro" id="IPR018060">
    <property type="entry name" value="HTH_AraC"/>
</dbReference>
<dbReference type="InterPro" id="IPR050312">
    <property type="entry name" value="IolE/XylAMocC-like"/>
</dbReference>
<evidence type="ECO:0000256" key="1">
    <source>
        <dbReference type="ARBA" id="ARBA00023015"/>
    </source>
</evidence>
<organism evidence="6 7">
    <name type="scientific">Paenibacillus protaetiae</name>
    <dbReference type="NCBI Taxonomy" id="2509456"/>
    <lineage>
        <taxon>Bacteria</taxon>
        <taxon>Bacillati</taxon>
        <taxon>Bacillota</taxon>
        <taxon>Bacilli</taxon>
        <taxon>Bacillales</taxon>
        <taxon>Paenibacillaceae</taxon>
        <taxon>Paenibacillus</taxon>
    </lineage>
</organism>
<dbReference type="EMBL" id="CP035492">
    <property type="protein sequence ID" value="QAY66978.1"/>
    <property type="molecule type" value="Genomic_DNA"/>
</dbReference>
<sequence>MNDTPSWPEWAAASSIEPDFLPAARLPAIRLAGDFVMKPGSGLAQRDIPDYELLYFPEGTGTVYQVGERSYTLSQPCFILTRPGEVHSYRYDGHKPTRHLFIHFWPRSLPVAALPLLLPGGPAVIPYEGEFLLSLMKQIVSIAHASPERLQKRGSLLLLTLLSEIHFWHADGGAAGAAVRLPPQVELAVSLIDHTLPAPLTVEELAQKTGWTPEHLSRTFVRYVGCTPKEMMTRRRIDLACQLLLDGQKSIKEIAFEAGFTDQNYFCRVFKATKAITASEYRSKHYHPRYTDLARLPTENRFTRPTGFSGANDNDKRRNSRPMNNVPFPFRTSLNASTLFPYKLNMEEQIRIAAEAGYDGIEIWIRDLLAYTGSGRSAAQLRQLAEQAGIEIAGAISFIPWADRDEAVRAEGRRQAEEELAMLAELGCPAFAAPPFGNVRDMPPAQIAAYYAELAEQAKPYGITPILEFWGRSPVLATLGEALDIASLSGLPQVPLLLDPFHLYTGGSNLADLSRLSSADIGMFHANDYAAVPPKASITDADRLFPGDGIAPSAALAAALAGCGYRGFVSLELFAADYEGRTALETARYGLAKMKTAYAV</sequence>
<gene>
    <name evidence="6" type="ORF">ET464_11815</name>
</gene>